<organism evidence="2 3">
    <name type="scientific">Chitinophaga pollutisoli</name>
    <dbReference type="NCBI Taxonomy" id="3133966"/>
    <lineage>
        <taxon>Bacteria</taxon>
        <taxon>Pseudomonadati</taxon>
        <taxon>Bacteroidota</taxon>
        <taxon>Chitinophagia</taxon>
        <taxon>Chitinophagales</taxon>
        <taxon>Chitinophagaceae</taxon>
        <taxon>Chitinophaga</taxon>
    </lineage>
</organism>
<keyword evidence="3" id="KW-1185">Reference proteome</keyword>
<evidence type="ECO:0000259" key="1">
    <source>
        <dbReference type="Pfam" id="PF13274"/>
    </source>
</evidence>
<accession>A0ABZ2YTN8</accession>
<dbReference type="Pfam" id="PF13274">
    <property type="entry name" value="SocA_Panacea"/>
    <property type="match status" value="1"/>
</dbReference>
<evidence type="ECO:0000313" key="3">
    <source>
        <dbReference type="Proteomes" id="UP001485459"/>
    </source>
</evidence>
<gene>
    <name evidence="2" type="ORF">WJU16_07860</name>
</gene>
<dbReference type="RefSeq" id="WP_341837770.1">
    <property type="nucleotide sequence ID" value="NZ_CP149822.1"/>
</dbReference>
<reference evidence="3" key="1">
    <citation type="submission" date="2024-03" db="EMBL/GenBank/DDBJ databases">
        <title>Chitinophaga horti sp. nov., isolated from garden soil.</title>
        <authorList>
            <person name="Lee D.S."/>
            <person name="Han D.M."/>
            <person name="Baek J.H."/>
            <person name="Choi D.G."/>
            <person name="Jeon J.H."/>
            <person name="Jeon C.O."/>
        </authorList>
    </citation>
    <scope>NUCLEOTIDE SEQUENCE [LARGE SCALE GENOMIC DNA]</scope>
    <source>
        <strain evidence="3">GPA1</strain>
    </source>
</reference>
<sequence>MYTANQIASWFLMHLNTEAGDTISPMKLQKLIYYAQAWHLALYDKPLFEDRIEAWGHGPTVPAVYKRFKDEFRDGIPFDELYNSEYDCPKFTIELEDFLKDIQFRYGEHSAGFLETLVCREVPWRKARRNARNNIPDYSLAEITQESMKAYYTNLNMESSRERRRIDSSFAVNPQHFVQQENYQAVISNGANPEDEIKMFVSITFLQHRFECFSQWGKPEMRRFWRFLDKLVHSNWLELKMNGGKSGKAGFGKTKIRRDLYPAGGYIYGVDADQAFYELRVDDRRRVHGFYKGNVFHICYLDRNHRICS</sequence>
<feature type="domain" description="Antitoxin SocA-like Panacea" evidence="1">
    <location>
        <begin position="28"/>
        <end position="124"/>
    </location>
</feature>
<dbReference type="InterPro" id="IPR025272">
    <property type="entry name" value="SocA_Panacea"/>
</dbReference>
<protein>
    <submittedName>
        <fullName evidence="2">Type II toxin-antitoxin system antitoxin SocA domain-containing protein</fullName>
    </submittedName>
</protein>
<dbReference type="Proteomes" id="UP001485459">
    <property type="component" value="Chromosome"/>
</dbReference>
<evidence type="ECO:0000313" key="2">
    <source>
        <dbReference type="EMBL" id="WZN42947.1"/>
    </source>
</evidence>
<dbReference type="EMBL" id="CP149822">
    <property type="protein sequence ID" value="WZN42947.1"/>
    <property type="molecule type" value="Genomic_DNA"/>
</dbReference>
<proteinExistence type="predicted"/>
<name>A0ABZ2YTN8_9BACT</name>